<accession>A0A552E188</accession>
<evidence type="ECO:0000256" key="5">
    <source>
        <dbReference type="PROSITE-ProRule" id="PRU00560"/>
    </source>
</evidence>
<comment type="caution">
    <text evidence="7">The sequence shown here is derived from an EMBL/GenBank/DDBJ whole genome shotgun (WGS) entry which is preliminary data.</text>
</comment>
<dbReference type="SUPFAM" id="SSF52540">
    <property type="entry name" value="P-loop containing nucleoside triphosphate hydrolases"/>
    <property type="match status" value="1"/>
</dbReference>
<evidence type="ECO:0000256" key="3">
    <source>
        <dbReference type="ARBA" id="ARBA00022806"/>
    </source>
</evidence>
<keyword evidence="1 5" id="KW-0547">Nucleotide-binding</keyword>
<evidence type="ECO:0000259" key="6">
    <source>
        <dbReference type="PROSITE" id="PS51198"/>
    </source>
</evidence>
<dbReference type="GO" id="GO:0016787">
    <property type="term" value="F:hydrolase activity"/>
    <property type="evidence" value="ECO:0007669"/>
    <property type="project" value="UniProtKB-UniRule"/>
</dbReference>
<gene>
    <name evidence="7" type="ORF">EWV81_05495</name>
</gene>
<keyword evidence="4 5" id="KW-0067">ATP-binding</keyword>
<evidence type="ECO:0000256" key="1">
    <source>
        <dbReference type="ARBA" id="ARBA00022741"/>
    </source>
</evidence>
<evidence type="ECO:0000313" key="7">
    <source>
        <dbReference type="EMBL" id="TRU28235.1"/>
    </source>
</evidence>
<dbReference type="Pfam" id="PF00580">
    <property type="entry name" value="UvrD-helicase"/>
    <property type="match status" value="1"/>
</dbReference>
<dbReference type="PANTHER" id="PTHR11070">
    <property type="entry name" value="UVRD / RECB / PCRA DNA HELICASE FAMILY MEMBER"/>
    <property type="match status" value="1"/>
</dbReference>
<dbReference type="Proteomes" id="UP000319313">
    <property type="component" value="Unassembled WGS sequence"/>
</dbReference>
<dbReference type="Gene3D" id="3.40.50.300">
    <property type="entry name" value="P-loop containing nucleotide triphosphate hydrolases"/>
    <property type="match status" value="3"/>
</dbReference>
<protein>
    <submittedName>
        <fullName evidence="7">DNA helicase UvrD</fullName>
    </submittedName>
</protein>
<dbReference type="InterPro" id="IPR014016">
    <property type="entry name" value="UvrD-like_ATP-bd"/>
</dbReference>
<dbReference type="AlphaFoldDB" id="A0A552E188"/>
<dbReference type="PROSITE" id="PS51198">
    <property type="entry name" value="UVRD_HELICASE_ATP_BIND"/>
    <property type="match status" value="1"/>
</dbReference>
<dbReference type="PANTHER" id="PTHR11070:SF63">
    <property type="entry name" value="DNA HELICASE IV"/>
    <property type="match status" value="1"/>
</dbReference>
<keyword evidence="2 5" id="KW-0378">Hydrolase</keyword>
<evidence type="ECO:0000256" key="4">
    <source>
        <dbReference type="ARBA" id="ARBA00022840"/>
    </source>
</evidence>
<organism evidence="7 8">
    <name type="scientific">Microcystis aeruginosa Ma_SC_T_19800800_S464</name>
    <dbReference type="NCBI Taxonomy" id="2486257"/>
    <lineage>
        <taxon>Bacteria</taxon>
        <taxon>Bacillati</taxon>
        <taxon>Cyanobacteriota</taxon>
        <taxon>Cyanophyceae</taxon>
        <taxon>Oscillatoriophycideae</taxon>
        <taxon>Chroococcales</taxon>
        <taxon>Microcystaceae</taxon>
        <taxon>Microcystis</taxon>
    </lineage>
</organism>
<dbReference type="InterPro" id="IPR000212">
    <property type="entry name" value="DNA_helicase_UvrD/REP"/>
</dbReference>
<dbReference type="EMBL" id="SFBL01000042">
    <property type="protein sequence ID" value="TRU28235.1"/>
    <property type="molecule type" value="Genomic_DNA"/>
</dbReference>
<keyword evidence="3 5" id="KW-0347">Helicase</keyword>
<feature type="domain" description="UvrD-like helicase ATP-binding" evidence="6">
    <location>
        <begin position="180"/>
        <end position="646"/>
    </location>
</feature>
<evidence type="ECO:0000313" key="8">
    <source>
        <dbReference type="Proteomes" id="UP000319313"/>
    </source>
</evidence>
<proteinExistence type="predicted"/>
<dbReference type="GO" id="GO:0003677">
    <property type="term" value="F:DNA binding"/>
    <property type="evidence" value="ECO:0007669"/>
    <property type="project" value="InterPro"/>
</dbReference>
<dbReference type="GO" id="GO:0043138">
    <property type="term" value="F:3'-5' DNA helicase activity"/>
    <property type="evidence" value="ECO:0007669"/>
    <property type="project" value="TreeGrafter"/>
</dbReference>
<dbReference type="InterPro" id="IPR027417">
    <property type="entry name" value="P-loop_NTPase"/>
</dbReference>
<feature type="binding site" evidence="5">
    <location>
        <begin position="201"/>
        <end position="208"/>
    </location>
    <ligand>
        <name>ATP</name>
        <dbReference type="ChEBI" id="CHEBI:30616"/>
    </ligand>
</feature>
<sequence>MDNSNLNKQLVINNIQEFAELVGNYEEAWQLLVGKKVSRINKQFEYIINQIKKTGYSCEGKVISFKKHPEFDFIITVKYLDHDIDINYSLKQFINKFDFITPPVPVQEIFNKVPETKNEILETYQEKNKILQETCQKLEYDFINVNKFYNERLYKYLTKEEFGQEKHRFVQSWLEKNIGRKPDLEQSVAIGEVNNNIQVLARAGSGKTSTLVNKALFLQKHCGILPSEILILAFNRKAAEEIRERIEHNSLNNIPYVMTFHALAYGLVHPEEELIFDQSGGEQRKSKALQSVIDDHLKSPQYFSKIRDLMMAKFRGDWENLVRGGHLLNREEMLSYRRSLPREGLDGRYYKSFGEKAIANFLFEHNLFYSYERNYDWNGINYRPDFTIFTGKNQGIIIEYFGLQGEPDYDEMSARKRQFWQNAQNQARWQFLEFNPGDIKAAQEQFGNLLKHKLESFGLLCNRLSEDEIWAKVKRRSIDHFTKAMVQFVQRCRQQFLTTEELENKIFNHNCLEEFESQFLELGQVFYQAYLERLQATGEEDFDGLMQTAAKLITSGQTVFRRKSGAGDLSNLKYILIDEYQDFSELFYRLITAIRQQNSQALFFCVGDDWQAINGFAGSDLNYYQNFADYFPNSLKLNISTNYRSASAIVTTGNNLMNGLGKPAQPHNKESGFVKLVDLQDFEPTLREIEDHNGDHITAAVLRLIKKIIIENNQEVVLLNRKNNLHWFVNDQNKLEDFLNSIRGHLPDNLRNRLTISTSHKYKGLEKQVVIILDAVNRSYPLIHPDWVFTRIFGSHPEGIVAEERRLFYVALTRAIEQLYIITESPNYSPFLAHLNLNKINWQEYPILGDKSKYITIEIGNQKGKGSHPTIQIRDLLKAQGYKWNSHQHRQIWYRHDLRASFTTVDDFFNQSSWYAIADGVEVCFYDDFRNLLCVCHVNNGQHDYLKAPNIELYSQELDQ</sequence>
<dbReference type="GO" id="GO:0000725">
    <property type="term" value="P:recombinational repair"/>
    <property type="evidence" value="ECO:0007669"/>
    <property type="project" value="TreeGrafter"/>
</dbReference>
<dbReference type="GO" id="GO:0005524">
    <property type="term" value="F:ATP binding"/>
    <property type="evidence" value="ECO:0007669"/>
    <property type="project" value="UniProtKB-UniRule"/>
</dbReference>
<evidence type="ECO:0000256" key="2">
    <source>
        <dbReference type="ARBA" id="ARBA00022801"/>
    </source>
</evidence>
<reference evidence="7 8" key="1">
    <citation type="submission" date="2019-01" db="EMBL/GenBank/DDBJ databases">
        <title>Coherence of Microcystis species and biogeography revealed through population genomics.</title>
        <authorList>
            <person name="Perez-Carrascal O.M."/>
            <person name="Terrat Y."/>
            <person name="Giani A."/>
            <person name="Fortin N."/>
            <person name="Tromas N."/>
            <person name="Shapiro B.J."/>
        </authorList>
    </citation>
    <scope>NUCLEOTIDE SEQUENCE [LARGE SCALE GENOMIC DNA]</scope>
    <source>
        <strain evidence="7">Ma_SC_T_19800800_S464</strain>
    </source>
</reference>
<name>A0A552E188_MICAE</name>